<dbReference type="GO" id="GO:0006284">
    <property type="term" value="P:base-excision repair"/>
    <property type="evidence" value="ECO:0007669"/>
    <property type="project" value="InterPro"/>
</dbReference>
<dbReference type="InterPro" id="IPR011257">
    <property type="entry name" value="DNA_glycosylase"/>
</dbReference>
<organism evidence="2">
    <name type="scientific">marine sediment metagenome</name>
    <dbReference type="NCBI Taxonomy" id="412755"/>
    <lineage>
        <taxon>unclassified sequences</taxon>
        <taxon>metagenomes</taxon>
        <taxon>ecological metagenomes</taxon>
    </lineage>
</organism>
<dbReference type="PANTHER" id="PTHR47203">
    <property type="match status" value="1"/>
</dbReference>
<name>X1PNY2_9ZZZZ</name>
<accession>X1PNY2</accession>
<reference evidence="2" key="1">
    <citation type="journal article" date="2014" name="Front. Microbiol.">
        <title>High frequency of phylogenetically diverse reductive dehalogenase-homologous genes in deep subseafloor sedimentary metagenomes.</title>
        <authorList>
            <person name="Kawai M."/>
            <person name="Futagami T."/>
            <person name="Toyoda A."/>
            <person name="Takaki Y."/>
            <person name="Nishi S."/>
            <person name="Hori S."/>
            <person name="Arai W."/>
            <person name="Tsubouchi T."/>
            <person name="Morono Y."/>
            <person name="Uchiyama I."/>
            <person name="Ito T."/>
            <person name="Fujiyama A."/>
            <person name="Inagaki F."/>
            <person name="Takami H."/>
        </authorList>
    </citation>
    <scope>NUCLEOTIDE SEQUENCE</scope>
    <source>
        <strain evidence="2">Expedition CK06-06</strain>
    </source>
</reference>
<feature type="non-terminal residue" evidence="2">
    <location>
        <position position="129"/>
    </location>
</feature>
<dbReference type="PANTHER" id="PTHR47203:SF1">
    <property type="entry name" value="HYPOTHETICAL BASE EXCISION DNA REPAIR PROTEIN (EUROFUNG)"/>
    <property type="match status" value="1"/>
</dbReference>
<dbReference type="Pfam" id="PF00730">
    <property type="entry name" value="HhH-GPD"/>
    <property type="match status" value="1"/>
</dbReference>
<dbReference type="AlphaFoldDB" id="X1PNY2"/>
<dbReference type="Gene3D" id="1.10.340.30">
    <property type="entry name" value="Hypothetical protein, domain 2"/>
    <property type="match status" value="1"/>
</dbReference>
<evidence type="ECO:0000313" key="2">
    <source>
        <dbReference type="EMBL" id="GAI57533.1"/>
    </source>
</evidence>
<feature type="domain" description="HhH-GPD" evidence="1">
    <location>
        <begin position="24"/>
        <end position="87"/>
    </location>
</feature>
<proteinExistence type="predicted"/>
<comment type="caution">
    <text evidence="2">The sequence shown here is derived from an EMBL/GenBank/DDBJ whole genome shotgun (WGS) entry which is preliminary data.</text>
</comment>
<gene>
    <name evidence="2" type="ORF">S06H3_60533</name>
</gene>
<sequence>MGLLERVYGPREWQPGKQPIAVLIGTILSQNTSDVNSKRAFNSLMSSFGSWESVASAPVEHIAQAIKSGGLSRIKAVRIRQILNKIEEEQGSLSLDFLKSMNISEAKDYLMHLPGVGPKTASCVLLFGL</sequence>
<dbReference type="SUPFAM" id="SSF48150">
    <property type="entry name" value="DNA-glycosylase"/>
    <property type="match status" value="1"/>
</dbReference>
<dbReference type="EMBL" id="BARV01039503">
    <property type="protein sequence ID" value="GAI57533.1"/>
    <property type="molecule type" value="Genomic_DNA"/>
</dbReference>
<dbReference type="GO" id="GO:0003824">
    <property type="term" value="F:catalytic activity"/>
    <property type="evidence" value="ECO:0007669"/>
    <property type="project" value="InterPro"/>
</dbReference>
<dbReference type="CDD" id="cd00056">
    <property type="entry name" value="ENDO3c"/>
    <property type="match status" value="1"/>
</dbReference>
<evidence type="ECO:0000259" key="1">
    <source>
        <dbReference type="Pfam" id="PF00730"/>
    </source>
</evidence>
<dbReference type="InterPro" id="IPR003265">
    <property type="entry name" value="HhH-GPD_domain"/>
</dbReference>
<protein>
    <recommendedName>
        <fullName evidence="1">HhH-GPD domain-containing protein</fullName>
    </recommendedName>
</protein>